<keyword evidence="3" id="KW-0804">Transcription</keyword>
<keyword evidence="6" id="KW-1185">Reference proteome</keyword>
<dbReference type="Proteomes" id="UP000034076">
    <property type="component" value="Unassembled WGS sequence"/>
</dbReference>
<dbReference type="CDD" id="cd06267">
    <property type="entry name" value="PBP1_LacI_sugar_binding-like"/>
    <property type="match status" value="1"/>
</dbReference>
<dbReference type="Pfam" id="PF13377">
    <property type="entry name" value="Peripla_BP_3"/>
    <property type="match status" value="1"/>
</dbReference>
<dbReference type="RefSeq" id="WP_046443990.1">
    <property type="nucleotide sequence ID" value="NZ_LAYJ01000112.1"/>
</dbReference>
<dbReference type="PROSITE" id="PS00356">
    <property type="entry name" value="HTH_LACI_1"/>
    <property type="match status" value="1"/>
</dbReference>
<dbReference type="AlphaFoldDB" id="A0A0M2ND10"/>
<evidence type="ECO:0000313" key="6">
    <source>
        <dbReference type="Proteomes" id="UP000034076"/>
    </source>
</evidence>
<evidence type="ECO:0000256" key="2">
    <source>
        <dbReference type="ARBA" id="ARBA00023125"/>
    </source>
</evidence>
<sequence length="340" mass="38338">MKAKMTVKEIAKMAGVSPTAVSFVLNNKEGVSEKTRQRVENIIKATNYTPDKNARRLYFKKSFNICLAITKKSSPFADLFYLDVLKGVLQRGMEHGYNVMISEFPEQFPEGRNFSSSIAGGDTDGVIFFQDTPEQLLRYFDEQEIPYVLVDTHSQAGRHITVDTDCELSTFVATEKLIENGHRKIALLCSSFLPEFYLQVSSGFMRAVAGHGLSVSPSYLIRDAYNEKSAYELMKKFLEENRDDLPTAFFCAGDIYAIAAMNAAMEMGYRVPDDFSFIAMDDIIISQYVRPQLTTITYDKCAMGAQAIDLLVDLINHKPAQSVVIKSDRIIERESIRRLV</sequence>
<dbReference type="InterPro" id="IPR046335">
    <property type="entry name" value="LacI/GalR-like_sensor"/>
</dbReference>
<name>A0A0M2ND10_9FIRM</name>
<accession>A0A0M2ND10</accession>
<dbReference type="PANTHER" id="PTHR30146">
    <property type="entry name" value="LACI-RELATED TRANSCRIPTIONAL REPRESSOR"/>
    <property type="match status" value="1"/>
</dbReference>
<dbReference type="GO" id="GO:0000976">
    <property type="term" value="F:transcription cis-regulatory region binding"/>
    <property type="evidence" value="ECO:0007669"/>
    <property type="project" value="TreeGrafter"/>
</dbReference>
<evidence type="ECO:0000256" key="1">
    <source>
        <dbReference type="ARBA" id="ARBA00023015"/>
    </source>
</evidence>
<protein>
    <submittedName>
        <fullName evidence="5">Transcriptional regulator, LacI family</fullName>
    </submittedName>
</protein>
<dbReference type="SUPFAM" id="SSF53822">
    <property type="entry name" value="Periplasmic binding protein-like I"/>
    <property type="match status" value="1"/>
</dbReference>
<evidence type="ECO:0000313" key="5">
    <source>
        <dbReference type="EMBL" id="KKI50088.1"/>
    </source>
</evidence>
<evidence type="ECO:0000259" key="4">
    <source>
        <dbReference type="PROSITE" id="PS50932"/>
    </source>
</evidence>
<gene>
    <name evidence="5" type="ORF">CHK_2151</name>
</gene>
<dbReference type="STRING" id="270498.CHK_2151"/>
<reference evidence="5 6" key="1">
    <citation type="submission" date="2015-04" db="EMBL/GenBank/DDBJ databases">
        <title>Draft genome sequence of bacteremic isolate Catabacter hongkongensis type strain HKU16T.</title>
        <authorList>
            <person name="Lau S.K."/>
            <person name="Teng J.L."/>
            <person name="Huang Y."/>
            <person name="Curreem S.O."/>
            <person name="Tsui S.K."/>
            <person name="Woo P.C."/>
        </authorList>
    </citation>
    <scope>NUCLEOTIDE SEQUENCE [LARGE SCALE GENOMIC DNA]</scope>
    <source>
        <strain evidence="5 6">HKU16</strain>
    </source>
</reference>
<dbReference type="PROSITE" id="PS50932">
    <property type="entry name" value="HTH_LACI_2"/>
    <property type="match status" value="1"/>
</dbReference>
<dbReference type="InterPro" id="IPR010982">
    <property type="entry name" value="Lambda_DNA-bd_dom_sf"/>
</dbReference>
<feature type="domain" description="HTH lacI-type" evidence="4">
    <location>
        <begin position="5"/>
        <end position="59"/>
    </location>
</feature>
<dbReference type="EMBL" id="LAYJ01000112">
    <property type="protein sequence ID" value="KKI50088.1"/>
    <property type="molecule type" value="Genomic_DNA"/>
</dbReference>
<proteinExistence type="predicted"/>
<dbReference type="Pfam" id="PF00356">
    <property type="entry name" value="LacI"/>
    <property type="match status" value="1"/>
</dbReference>
<dbReference type="SUPFAM" id="SSF47413">
    <property type="entry name" value="lambda repressor-like DNA-binding domains"/>
    <property type="match status" value="1"/>
</dbReference>
<dbReference type="PANTHER" id="PTHR30146:SF109">
    <property type="entry name" value="HTH-TYPE TRANSCRIPTIONAL REGULATOR GALS"/>
    <property type="match status" value="1"/>
</dbReference>
<dbReference type="OrthoDB" id="9789891at2"/>
<dbReference type="Gene3D" id="1.10.260.40">
    <property type="entry name" value="lambda repressor-like DNA-binding domains"/>
    <property type="match status" value="1"/>
</dbReference>
<keyword evidence="1" id="KW-0805">Transcription regulation</keyword>
<dbReference type="CDD" id="cd01392">
    <property type="entry name" value="HTH_LacI"/>
    <property type="match status" value="1"/>
</dbReference>
<evidence type="ECO:0000256" key="3">
    <source>
        <dbReference type="ARBA" id="ARBA00023163"/>
    </source>
</evidence>
<keyword evidence="2" id="KW-0238">DNA-binding</keyword>
<organism evidence="5 6">
    <name type="scientific">Christensenella hongkongensis</name>
    <dbReference type="NCBI Taxonomy" id="270498"/>
    <lineage>
        <taxon>Bacteria</taxon>
        <taxon>Bacillati</taxon>
        <taxon>Bacillota</taxon>
        <taxon>Clostridia</taxon>
        <taxon>Christensenellales</taxon>
        <taxon>Christensenellaceae</taxon>
        <taxon>Christensenella</taxon>
    </lineage>
</organism>
<dbReference type="Gene3D" id="3.40.50.2300">
    <property type="match status" value="2"/>
</dbReference>
<comment type="caution">
    <text evidence="5">The sequence shown here is derived from an EMBL/GenBank/DDBJ whole genome shotgun (WGS) entry which is preliminary data.</text>
</comment>
<dbReference type="InterPro" id="IPR000843">
    <property type="entry name" value="HTH_LacI"/>
</dbReference>
<dbReference type="SMART" id="SM00354">
    <property type="entry name" value="HTH_LACI"/>
    <property type="match status" value="1"/>
</dbReference>
<dbReference type="InterPro" id="IPR028082">
    <property type="entry name" value="Peripla_BP_I"/>
</dbReference>
<dbReference type="GO" id="GO:0003700">
    <property type="term" value="F:DNA-binding transcription factor activity"/>
    <property type="evidence" value="ECO:0007669"/>
    <property type="project" value="TreeGrafter"/>
</dbReference>